<keyword evidence="2" id="KW-1185">Reference proteome</keyword>
<dbReference type="AlphaFoldDB" id="V6S6R0"/>
<accession>V6S6R0</accession>
<reference evidence="1 2" key="1">
    <citation type="journal article" date="2015" name="Stand. Genomic Sci.">
        <title>Genomic Encyclopedia of Bacterial and Archaeal Type Strains, Phase III: the genomes of soil and plant-associated and newly described type strains.</title>
        <authorList>
            <person name="Whitman W.B."/>
            <person name="Woyke T."/>
            <person name="Klenk H.P."/>
            <person name="Zhou Y."/>
            <person name="Lilburn T.G."/>
            <person name="Beck B.J."/>
            <person name="De Vos P."/>
            <person name="Vandamme P."/>
            <person name="Eisen J.A."/>
            <person name="Garrity G."/>
            <person name="Hugenholtz P."/>
            <person name="Kyrpides N.C."/>
        </authorList>
    </citation>
    <scope>NUCLEOTIDE SEQUENCE [LARGE SCALE GENOMIC DNA]</scope>
    <source>
        <strain evidence="1 2">CGMCC 1.7270</strain>
    </source>
</reference>
<dbReference type="OrthoDB" id="893802at2"/>
<dbReference type="PROSITE" id="PS51257">
    <property type="entry name" value="PROKAR_LIPOPROTEIN"/>
    <property type="match status" value="1"/>
</dbReference>
<dbReference type="RefSeq" id="WP_023569605.1">
    <property type="nucleotide sequence ID" value="NZ_AVBI01000001.1"/>
</dbReference>
<evidence type="ECO:0000313" key="1">
    <source>
        <dbReference type="EMBL" id="TWI13172.1"/>
    </source>
</evidence>
<dbReference type="Proteomes" id="UP000319848">
    <property type="component" value="Unassembled WGS sequence"/>
</dbReference>
<sequence length="138" mass="15702">MKKIFLVLLIPFLFLSCSKDSENDDITLELLPVSEVELPSNFGVNKENIIKVKFIRPTDCYAFNQFYYEIEGNISTIAVESSVFHYNNGGCPALQSNNVATQNLKFRPETIGEYTLKFWNGKDANGNDLFLTYNVLVE</sequence>
<name>V6S6R0_9FLAO</name>
<protein>
    <submittedName>
        <fullName evidence="1">Uncharacterized protein</fullName>
    </submittedName>
</protein>
<proteinExistence type="predicted"/>
<dbReference type="EMBL" id="VLKQ01000004">
    <property type="protein sequence ID" value="TWI13172.1"/>
    <property type="molecule type" value="Genomic_DNA"/>
</dbReference>
<dbReference type="STRING" id="1341154.FCR2A7T_04190"/>
<organism evidence="1 2">
    <name type="scientific">Flavobacterium cauense R2A-7</name>
    <dbReference type="NCBI Taxonomy" id="1341154"/>
    <lineage>
        <taxon>Bacteria</taxon>
        <taxon>Pseudomonadati</taxon>
        <taxon>Bacteroidota</taxon>
        <taxon>Flavobacteriia</taxon>
        <taxon>Flavobacteriales</taxon>
        <taxon>Flavobacteriaceae</taxon>
        <taxon>Flavobacterium</taxon>
    </lineage>
</organism>
<comment type="caution">
    <text evidence="1">The sequence shown here is derived from an EMBL/GenBank/DDBJ whole genome shotgun (WGS) entry which is preliminary data.</text>
</comment>
<gene>
    <name evidence="1" type="ORF">IP98_01154</name>
</gene>
<evidence type="ECO:0000313" key="2">
    <source>
        <dbReference type="Proteomes" id="UP000319848"/>
    </source>
</evidence>